<name>A0A109RDX4_9LACT</name>
<keyword evidence="1 2" id="KW-0456">Lyase</keyword>
<comment type="function">
    <text evidence="2">Catalyzes the formation of methylglyoxal from dihydroxyacetone phosphate.</text>
</comment>
<dbReference type="Proteomes" id="UP000234239">
    <property type="component" value="Unassembled WGS sequence"/>
</dbReference>
<feature type="binding site" evidence="2">
    <location>
        <begin position="54"/>
        <end position="55"/>
    </location>
    <ligand>
        <name>substrate</name>
    </ligand>
</feature>
<proteinExistence type="inferred from homology"/>
<evidence type="ECO:0000313" key="7">
    <source>
        <dbReference type="Proteomes" id="UP000069912"/>
    </source>
</evidence>
<dbReference type="EMBL" id="CP014160">
    <property type="protein sequence ID" value="AMB94656.1"/>
    <property type="molecule type" value="Genomic_DNA"/>
</dbReference>
<dbReference type="KEGG" id="asan:AWM72_07760"/>
<dbReference type="InterPro" id="IPR011607">
    <property type="entry name" value="MGS-like_dom"/>
</dbReference>
<dbReference type="Pfam" id="PF02142">
    <property type="entry name" value="MGS"/>
    <property type="match status" value="1"/>
</dbReference>
<comment type="similarity">
    <text evidence="2">Belongs to the methylglyoxal synthase family.</text>
</comment>
<reference evidence="5 7" key="1">
    <citation type="journal article" date="2016" name="Genome Announc.">
        <title>Complete Genome Sequences of Aerococcus christensenii CCUG 28831T, Aerococcus sanguinicola CCUG 43001T, Aerococcus urinae CCUG 36881T, Aerococcus urinaeequi CCUG 28094T, Aerococcus urinaehominis CCUG 42038 BT, and Aerococcus viridans CCUG 4311T.</title>
        <authorList>
            <person name="Carkaci D."/>
            <person name="Dargis R."/>
            <person name="Nielsen X.C."/>
            <person name="Skovgaard O."/>
            <person name="Fuursted K."/>
            <person name="Christensen J.J."/>
        </authorList>
    </citation>
    <scope>NUCLEOTIDE SEQUENCE [LARGE SCALE GENOMIC DNA]</scope>
    <source>
        <strain evidence="5 7">CCUG43001</strain>
    </source>
</reference>
<dbReference type="EC" id="4.2.3.3" evidence="2"/>
<dbReference type="GO" id="GO:0019242">
    <property type="term" value="P:methylglyoxal biosynthetic process"/>
    <property type="evidence" value="ECO:0007669"/>
    <property type="project" value="UniProtKB-UniRule"/>
</dbReference>
<dbReference type="AlphaFoldDB" id="A0A109RDX4"/>
<sequence>MKIALIAHDSKKDLMIAFTTAYKEILQEHELFATGTTGKKIQEATGLKVHRYQSGPLGGDQQIGAAVSQNEMDLVIFLRDPLAAMPHEPDVNALIRLCDVYNVPLATNIGTAEVLIRGLEAGYLDWRTQYDQGAINKDIRANLAHGNPDRPIK</sequence>
<protein>
    <recommendedName>
        <fullName evidence="2">Methylglyoxal synthase</fullName>
        <shortName evidence="2">MGS</shortName>
        <ecNumber evidence="2">4.2.3.3</ecNumber>
    </recommendedName>
</protein>
<gene>
    <name evidence="2 6" type="primary">mgsA</name>
    <name evidence="5" type="ORF">AWM72_07760</name>
    <name evidence="6" type="ORF">CYJ28_01990</name>
</gene>
<feature type="binding site" evidence="2">
    <location>
        <position position="8"/>
    </location>
    <ligand>
        <name>substrate</name>
    </ligand>
</feature>
<dbReference type="InterPro" id="IPR036914">
    <property type="entry name" value="MGS-like_dom_sf"/>
</dbReference>
<reference evidence="6 8" key="3">
    <citation type="submission" date="2017-12" db="EMBL/GenBank/DDBJ databases">
        <title>Phylogenetic diversity of female urinary microbiome.</title>
        <authorList>
            <person name="Thomas-White K."/>
            <person name="Wolfe A.J."/>
        </authorList>
    </citation>
    <scope>NUCLEOTIDE SEQUENCE [LARGE SCALE GENOMIC DNA]</scope>
    <source>
        <strain evidence="6 8">UMB0139</strain>
    </source>
</reference>
<dbReference type="NCBIfam" id="TIGR00160">
    <property type="entry name" value="MGSA"/>
    <property type="match status" value="1"/>
</dbReference>
<feature type="binding site" evidence="2">
    <location>
        <begin position="34"/>
        <end position="37"/>
    </location>
    <ligand>
        <name>substrate</name>
    </ligand>
</feature>
<dbReference type="PIRSF" id="PIRSF006614">
    <property type="entry name" value="Methylglyox_syn"/>
    <property type="match status" value="1"/>
</dbReference>
<evidence type="ECO:0000313" key="5">
    <source>
        <dbReference type="EMBL" id="AMB94656.1"/>
    </source>
</evidence>
<dbReference type="SUPFAM" id="SSF52335">
    <property type="entry name" value="Methylglyoxal synthase-like"/>
    <property type="match status" value="1"/>
</dbReference>
<feature type="active site" description="Proton donor/acceptor" evidence="2 3">
    <location>
        <position position="60"/>
    </location>
</feature>
<comment type="catalytic activity">
    <reaction evidence="2">
        <text>dihydroxyacetone phosphate = methylglyoxal + phosphate</text>
        <dbReference type="Rhea" id="RHEA:17937"/>
        <dbReference type="ChEBI" id="CHEBI:17158"/>
        <dbReference type="ChEBI" id="CHEBI:43474"/>
        <dbReference type="ChEBI" id="CHEBI:57642"/>
        <dbReference type="EC" id="4.2.3.3"/>
    </reaction>
</comment>
<dbReference type="HAMAP" id="MF_00549">
    <property type="entry name" value="Methylglyoxal_synth"/>
    <property type="match status" value="1"/>
</dbReference>
<dbReference type="EMBL" id="PKGY01000001">
    <property type="protein sequence ID" value="PKZ23346.1"/>
    <property type="molecule type" value="Genomic_DNA"/>
</dbReference>
<keyword evidence="7" id="KW-1185">Reference proteome</keyword>
<evidence type="ECO:0000313" key="6">
    <source>
        <dbReference type="EMBL" id="PKZ23346.1"/>
    </source>
</evidence>
<dbReference type="InterPro" id="IPR004363">
    <property type="entry name" value="Methylgl_synth"/>
</dbReference>
<feature type="binding site" evidence="2">
    <location>
        <position position="12"/>
    </location>
    <ligand>
        <name>substrate</name>
    </ligand>
</feature>
<dbReference type="InterPro" id="IPR018148">
    <property type="entry name" value="Methylglyoxal_synth_AS"/>
</dbReference>
<dbReference type="GO" id="GO:0005829">
    <property type="term" value="C:cytosol"/>
    <property type="evidence" value="ECO:0007669"/>
    <property type="project" value="TreeGrafter"/>
</dbReference>
<dbReference type="PROSITE" id="PS01335">
    <property type="entry name" value="METHYLGLYOXAL_SYNTH"/>
    <property type="match status" value="1"/>
</dbReference>
<dbReference type="CDD" id="cd01422">
    <property type="entry name" value="MGS"/>
    <property type="match status" value="1"/>
</dbReference>
<reference evidence="7" key="2">
    <citation type="submission" date="2016-01" db="EMBL/GenBank/DDBJ databases">
        <title>Six Aerococcus type strain genome sequencing and assembly using PacBio and Illumina Hiseq.</title>
        <authorList>
            <person name="Carkaci D."/>
            <person name="Dargis R."/>
            <person name="Nielsen X.C."/>
            <person name="Skovgaard O."/>
            <person name="Fuursted K."/>
            <person name="Christensen J.J."/>
        </authorList>
    </citation>
    <scope>NUCLEOTIDE SEQUENCE [LARGE SCALE GENOMIC DNA]</scope>
    <source>
        <strain evidence="7">CCUG43001</strain>
    </source>
</reference>
<feature type="binding site" evidence="2">
    <location>
        <position position="87"/>
    </location>
    <ligand>
        <name>substrate</name>
    </ligand>
</feature>
<dbReference type="GeneID" id="92903961"/>
<organism evidence="5 7">
    <name type="scientific">Aerococcus sanguinicola</name>
    <dbReference type="NCBI Taxonomy" id="119206"/>
    <lineage>
        <taxon>Bacteria</taxon>
        <taxon>Bacillati</taxon>
        <taxon>Bacillota</taxon>
        <taxon>Bacilli</taxon>
        <taxon>Lactobacillales</taxon>
        <taxon>Aerococcaceae</taxon>
        <taxon>Aerococcus</taxon>
    </lineage>
</organism>
<dbReference type="SMART" id="SM00851">
    <property type="entry name" value="MGS"/>
    <property type="match status" value="1"/>
</dbReference>
<evidence type="ECO:0000256" key="2">
    <source>
        <dbReference type="HAMAP-Rule" id="MF_00549"/>
    </source>
</evidence>
<dbReference type="PANTHER" id="PTHR30492:SF0">
    <property type="entry name" value="METHYLGLYOXAL SYNTHASE"/>
    <property type="match status" value="1"/>
</dbReference>
<accession>A0A109RDX4</accession>
<dbReference type="PROSITE" id="PS51855">
    <property type="entry name" value="MGS"/>
    <property type="match status" value="1"/>
</dbReference>
<feature type="domain" description="MGS-like" evidence="4">
    <location>
        <begin position="1"/>
        <end position="153"/>
    </location>
</feature>
<evidence type="ECO:0000256" key="1">
    <source>
        <dbReference type="ARBA" id="ARBA00023239"/>
    </source>
</evidence>
<evidence type="ECO:0000313" key="8">
    <source>
        <dbReference type="Proteomes" id="UP000234239"/>
    </source>
</evidence>
<dbReference type="OrthoDB" id="9787147at2"/>
<dbReference type="Proteomes" id="UP000069912">
    <property type="component" value="Chromosome"/>
</dbReference>
<dbReference type="GO" id="GO:0008929">
    <property type="term" value="F:methylglyoxal synthase activity"/>
    <property type="evidence" value="ECO:0007669"/>
    <property type="project" value="UniProtKB-UniRule"/>
</dbReference>
<evidence type="ECO:0000256" key="3">
    <source>
        <dbReference type="PIRSR" id="PIRSR006614-1"/>
    </source>
</evidence>
<dbReference type="PANTHER" id="PTHR30492">
    <property type="entry name" value="METHYLGLYOXAL SYNTHASE"/>
    <property type="match status" value="1"/>
</dbReference>
<dbReference type="FunFam" id="3.40.50.1380:FF:000006">
    <property type="entry name" value="Methylglyoxal synthase"/>
    <property type="match status" value="1"/>
</dbReference>
<dbReference type="NCBIfam" id="NF003559">
    <property type="entry name" value="PRK05234.1"/>
    <property type="match status" value="1"/>
</dbReference>
<evidence type="ECO:0000259" key="4">
    <source>
        <dbReference type="PROSITE" id="PS51855"/>
    </source>
</evidence>
<dbReference type="Gene3D" id="3.40.50.1380">
    <property type="entry name" value="Methylglyoxal synthase-like domain"/>
    <property type="match status" value="1"/>
</dbReference>
<dbReference type="RefSeq" id="WP_067975847.1">
    <property type="nucleotide sequence ID" value="NZ_CAJHKM010000002.1"/>
</dbReference>